<dbReference type="GO" id="GO:0005737">
    <property type="term" value="C:cytoplasm"/>
    <property type="evidence" value="ECO:0007669"/>
    <property type="project" value="UniProtKB-SubCell"/>
</dbReference>
<dbReference type="PANTHER" id="PTHR43213">
    <property type="entry name" value="BIFUNCTIONAL DTTP/UTP PYROPHOSPHATASE/METHYLTRANSFERASE PROTEIN-RELATED"/>
    <property type="match status" value="1"/>
</dbReference>
<evidence type="ECO:0000313" key="7">
    <source>
        <dbReference type="EMBL" id="PKG21693.1"/>
    </source>
</evidence>
<sequence length="193" mass="21478">MNHTQTLILASSSPRRKELLEDLRISFEVSSSNVDESFDASLFPEEIVMDLAKRKAESIVSDKENSYILGADTIVYYKGNVLGKPQSKEQAYSMLKQLSGSTHSVYTGVAIVFNGHCSIFFEKTDVLFWDLTDEEINNYVDTGEPFDKAGAYGIQGVGRTLVKRIAGDYYTVVGLPVSRLIRELKAVGFTIPF</sequence>
<evidence type="ECO:0000256" key="6">
    <source>
        <dbReference type="HAMAP-Rule" id="MF_00528"/>
    </source>
</evidence>
<dbReference type="CDD" id="cd00555">
    <property type="entry name" value="Maf"/>
    <property type="match status" value="1"/>
</dbReference>
<dbReference type="InterPro" id="IPR003697">
    <property type="entry name" value="Maf-like"/>
</dbReference>
<feature type="site" description="Important for substrate specificity" evidence="6">
    <location>
        <position position="15"/>
    </location>
</feature>
<evidence type="ECO:0000256" key="2">
    <source>
        <dbReference type="ARBA" id="ARBA00004496"/>
    </source>
</evidence>
<comment type="cofactor">
    <cofactor evidence="1 6">
        <name>a divalent metal cation</name>
        <dbReference type="ChEBI" id="CHEBI:60240"/>
    </cofactor>
</comment>
<evidence type="ECO:0000313" key="8">
    <source>
        <dbReference type="Proteomes" id="UP000233375"/>
    </source>
</evidence>
<comment type="function">
    <text evidence="6">Nucleoside triphosphate pyrophosphatase that hydrolyzes dTTP and UTP. May have a dual role in cell division arrest and in preventing the incorporation of modified nucleotides into cellular nucleic acids.</text>
</comment>
<proteinExistence type="inferred from homology"/>
<dbReference type="Pfam" id="PF02545">
    <property type="entry name" value="Maf"/>
    <property type="match status" value="1"/>
</dbReference>
<organism evidence="7 8">
    <name type="scientific">Niallia nealsonii</name>
    <dbReference type="NCBI Taxonomy" id="115979"/>
    <lineage>
        <taxon>Bacteria</taxon>
        <taxon>Bacillati</taxon>
        <taxon>Bacillota</taxon>
        <taxon>Bacilli</taxon>
        <taxon>Bacillales</taxon>
        <taxon>Bacillaceae</taxon>
        <taxon>Niallia</taxon>
    </lineage>
</organism>
<dbReference type="EC" id="3.6.1.9" evidence="6"/>
<comment type="catalytic activity">
    <reaction evidence="6">
        <text>UTP + H2O = UMP + diphosphate + H(+)</text>
        <dbReference type="Rhea" id="RHEA:29395"/>
        <dbReference type="ChEBI" id="CHEBI:15377"/>
        <dbReference type="ChEBI" id="CHEBI:15378"/>
        <dbReference type="ChEBI" id="CHEBI:33019"/>
        <dbReference type="ChEBI" id="CHEBI:46398"/>
        <dbReference type="ChEBI" id="CHEBI:57865"/>
        <dbReference type="EC" id="3.6.1.9"/>
    </reaction>
</comment>
<dbReference type="OrthoDB" id="9807767at2"/>
<reference evidence="7 8" key="1">
    <citation type="journal article" date="2003" name="Int. J. Syst. Evol. Microbiol.">
        <title>Bacillus nealsonii sp. nov., isolated from a spacecraft-assembly facility, whose spores are gamma-radiation resistant.</title>
        <authorList>
            <person name="Venkateswaran K."/>
            <person name="Kempf M."/>
            <person name="Chen F."/>
            <person name="Satomi M."/>
            <person name="Nicholson W."/>
            <person name="Kern R."/>
        </authorList>
    </citation>
    <scope>NUCLEOTIDE SEQUENCE [LARGE SCALE GENOMIC DNA]</scope>
    <source>
        <strain evidence="7 8">FO-92</strain>
    </source>
</reference>
<dbReference type="InterPro" id="IPR029001">
    <property type="entry name" value="ITPase-like_fam"/>
</dbReference>
<evidence type="ECO:0000256" key="1">
    <source>
        <dbReference type="ARBA" id="ARBA00001968"/>
    </source>
</evidence>
<comment type="caution">
    <text evidence="6">Lacks conserved residue(s) required for the propagation of feature annotation.</text>
</comment>
<evidence type="ECO:0000256" key="4">
    <source>
        <dbReference type="ARBA" id="ARBA00022801"/>
    </source>
</evidence>
<comment type="similarity">
    <text evidence="6">Belongs to the Maf family. YhdE subfamily.</text>
</comment>
<dbReference type="NCBIfam" id="TIGR00172">
    <property type="entry name" value="maf"/>
    <property type="match status" value="1"/>
</dbReference>
<dbReference type="GO" id="GO:0009117">
    <property type="term" value="P:nucleotide metabolic process"/>
    <property type="evidence" value="ECO:0007669"/>
    <property type="project" value="UniProtKB-KW"/>
</dbReference>
<feature type="active site" description="Proton acceptor" evidence="6">
    <location>
        <position position="72"/>
    </location>
</feature>
<dbReference type="PANTHER" id="PTHR43213:SF5">
    <property type="entry name" value="BIFUNCTIONAL DTTP_UTP PYROPHOSPHATASE_METHYLTRANSFERASE PROTEIN-RELATED"/>
    <property type="match status" value="1"/>
</dbReference>
<comment type="catalytic activity">
    <reaction evidence="6">
        <text>dTTP + H2O = dTMP + diphosphate + H(+)</text>
        <dbReference type="Rhea" id="RHEA:28534"/>
        <dbReference type="ChEBI" id="CHEBI:15377"/>
        <dbReference type="ChEBI" id="CHEBI:15378"/>
        <dbReference type="ChEBI" id="CHEBI:33019"/>
        <dbReference type="ChEBI" id="CHEBI:37568"/>
        <dbReference type="ChEBI" id="CHEBI:63528"/>
        <dbReference type="EC" id="3.6.1.9"/>
    </reaction>
</comment>
<gene>
    <name evidence="7" type="ORF">CWS01_21220</name>
</gene>
<keyword evidence="5 6" id="KW-0546">Nucleotide metabolism</keyword>
<dbReference type="HAMAP" id="MF_00528">
    <property type="entry name" value="Maf"/>
    <property type="match status" value="1"/>
</dbReference>
<protein>
    <recommendedName>
        <fullName evidence="6">dTTP/UTP pyrophosphatase</fullName>
        <shortName evidence="6">dTTPase/UTPase</shortName>
        <ecNumber evidence="6">3.6.1.9</ecNumber>
    </recommendedName>
    <alternativeName>
        <fullName evidence="6">Nucleoside triphosphate pyrophosphatase</fullName>
    </alternativeName>
    <alternativeName>
        <fullName evidence="6">Nucleotide pyrophosphatase</fullName>
        <shortName evidence="6">Nucleotide PPase</shortName>
    </alternativeName>
</protein>
<name>A0A2N0YWR6_9BACI</name>
<dbReference type="PIRSF" id="PIRSF006305">
    <property type="entry name" value="Maf"/>
    <property type="match status" value="1"/>
</dbReference>
<comment type="subcellular location">
    <subcellularLocation>
        <location evidence="2 6">Cytoplasm</location>
    </subcellularLocation>
</comment>
<keyword evidence="8" id="KW-1185">Reference proteome</keyword>
<dbReference type="EMBL" id="PISE01000066">
    <property type="protein sequence ID" value="PKG21693.1"/>
    <property type="molecule type" value="Genomic_DNA"/>
</dbReference>
<comment type="caution">
    <text evidence="7">The sequence shown here is derived from an EMBL/GenBank/DDBJ whole genome shotgun (WGS) entry which is preliminary data.</text>
</comment>
<feature type="site" description="Important for substrate specificity" evidence="6">
    <location>
        <position position="155"/>
    </location>
</feature>
<evidence type="ECO:0000256" key="5">
    <source>
        <dbReference type="ARBA" id="ARBA00023080"/>
    </source>
</evidence>
<dbReference type="RefSeq" id="WP_101179391.1">
    <property type="nucleotide sequence ID" value="NZ_PISE01000066.1"/>
</dbReference>
<dbReference type="AlphaFoldDB" id="A0A2N0YWR6"/>
<evidence type="ECO:0000256" key="3">
    <source>
        <dbReference type="ARBA" id="ARBA00022490"/>
    </source>
</evidence>
<feature type="site" description="Important for substrate specificity" evidence="6">
    <location>
        <position position="73"/>
    </location>
</feature>
<accession>A0A2N0YWR6</accession>
<dbReference type="GO" id="GO:0036218">
    <property type="term" value="F:dTTP diphosphatase activity"/>
    <property type="evidence" value="ECO:0007669"/>
    <property type="project" value="RHEA"/>
</dbReference>
<dbReference type="GO" id="GO:0036221">
    <property type="term" value="F:UTP diphosphatase activity"/>
    <property type="evidence" value="ECO:0007669"/>
    <property type="project" value="RHEA"/>
</dbReference>
<dbReference type="Gene3D" id="3.90.950.10">
    <property type="match status" value="1"/>
</dbReference>
<keyword evidence="3 6" id="KW-0963">Cytoplasm</keyword>
<dbReference type="Proteomes" id="UP000233375">
    <property type="component" value="Unassembled WGS sequence"/>
</dbReference>
<dbReference type="SUPFAM" id="SSF52972">
    <property type="entry name" value="ITPase-like"/>
    <property type="match status" value="1"/>
</dbReference>
<keyword evidence="4 6" id="KW-0378">Hydrolase</keyword>
<dbReference type="FunFam" id="3.90.950.10:FF:000005">
    <property type="entry name" value="7-methyl-GTP pyrophosphatase"/>
    <property type="match status" value="1"/>
</dbReference>